<keyword evidence="2" id="KW-0808">Transferase</keyword>
<feature type="chain" id="PRO_5001914047" evidence="1">
    <location>
        <begin position="20"/>
        <end position="259"/>
    </location>
</feature>
<dbReference type="PANTHER" id="PTHR31270">
    <property type="entry name" value="GLUTAMINYL-PEPTIDE CYCLOTRANSFERASE"/>
    <property type="match status" value="1"/>
</dbReference>
<organism evidence="2 3">
    <name type="scientific">Pseudohaliea rubra DSM 19751</name>
    <dbReference type="NCBI Taxonomy" id="1265313"/>
    <lineage>
        <taxon>Bacteria</taxon>
        <taxon>Pseudomonadati</taxon>
        <taxon>Pseudomonadota</taxon>
        <taxon>Gammaproteobacteria</taxon>
        <taxon>Cellvibrionales</taxon>
        <taxon>Halieaceae</taxon>
        <taxon>Pseudohaliea</taxon>
    </lineage>
</organism>
<name>A0A095XZC8_9GAMM</name>
<comment type="caution">
    <text evidence="2">The sequence shown here is derived from an EMBL/GenBank/DDBJ whole genome shotgun (WGS) entry which is preliminary data.</text>
</comment>
<reference evidence="2 3" key="1">
    <citation type="journal article" date="2014" name="Genome Announc.">
        <title>Genome Sequence of Gammaproteobacterial Pseudohaliea rubra Type Strain DSM 19751, Isolated from Coastal Seawater of the Mediterranean Sea.</title>
        <authorList>
            <person name="Spring S."/>
            <person name="Fiebig A."/>
            <person name="Riedel T."/>
            <person name="Goker M."/>
            <person name="Klenk H.P."/>
        </authorList>
    </citation>
    <scope>NUCLEOTIDE SEQUENCE [LARGE SCALE GENOMIC DNA]</scope>
    <source>
        <strain evidence="2 3">DSM 19751</strain>
    </source>
</reference>
<dbReference type="eggNOG" id="COG3823">
    <property type="taxonomic scope" value="Bacteria"/>
</dbReference>
<evidence type="ECO:0000256" key="1">
    <source>
        <dbReference type="SAM" id="SignalP"/>
    </source>
</evidence>
<accession>A0A095XZC8</accession>
<dbReference type="Pfam" id="PF05096">
    <property type="entry name" value="Glu_cyclase_2"/>
    <property type="match status" value="1"/>
</dbReference>
<keyword evidence="3" id="KW-1185">Reference proteome</keyword>
<dbReference type="InterPro" id="IPR007788">
    <property type="entry name" value="QCT"/>
</dbReference>
<dbReference type="PANTHER" id="PTHR31270:SF1">
    <property type="entry name" value="GLUTAMINYL-PEPTIDE CYCLOTRANSFERASE"/>
    <property type="match status" value="1"/>
</dbReference>
<protein>
    <submittedName>
        <fullName evidence="2">Glutamine cyclotransferase</fullName>
    </submittedName>
</protein>
<dbReference type="Proteomes" id="UP000029640">
    <property type="component" value="Unassembled WGS sequence"/>
</dbReference>
<gene>
    <name evidence="2" type="ORF">HRUBRA_00298</name>
</gene>
<dbReference type="GO" id="GO:0016603">
    <property type="term" value="F:glutaminyl-peptide cyclotransferase activity"/>
    <property type="evidence" value="ECO:0007669"/>
    <property type="project" value="InterPro"/>
</dbReference>
<keyword evidence="1" id="KW-0732">Signal</keyword>
<dbReference type="EMBL" id="AUVB01000012">
    <property type="protein sequence ID" value="KGE05096.1"/>
    <property type="molecule type" value="Genomic_DNA"/>
</dbReference>
<evidence type="ECO:0000313" key="3">
    <source>
        <dbReference type="Proteomes" id="UP000029640"/>
    </source>
</evidence>
<feature type="signal peptide" evidence="1">
    <location>
        <begin position="1"/>
        <end position="19"/>
    </location>
</feature>
<dbReference type="SUPFAM" id="SSF50969">
    <property type="entry name" value="YVTN repeat-like/Quinoprotein amine dehydrogenase"/>
    <property type="match status" value="1"/>
</dbReference>
<dbReference type="RefSeq" id="WP_052094315.1">
    <property type="nucleotide sequence ID" value="NZ_KN234748.1"/>
</dbReference>
<proteinExistence type="predicted"/>
<dbReference type="STRING" id="1265313.HRUBRA_00298"/>
<dbReference type="InterPro" id="IPR011044">
    <property type="entry name" value="Quino_amine_DH_bsu"/>
</dbReference>
<sequence length="259" mass="29142">MIRLALITLCALATTTALAGAPAQYGYRVLEQRPLPRDSFVQGLEFDGATLLLGTGQYGQSRLRRYTFPAMNLLEERRLPARLFGEGITRFGDRIFQLTWRARFGVIYDATSLTPLARFGLPGEGWGLTHNEDSLIYSDGSATVHFLDPETLRPLRHLPVLRDGQPLPRLNELEWIDGQLWANVWTTDRIVIINPDSGAVEAEVDLTGLLPLPERRRDTDVLNGIAQDSAGQLWVTGKNWPWLYRIELAPPGTRARKLR</sequence>
<dbReference type="PATRIC" id="fig|1265313.6.peg.298"/>
<dbReference type="HOGENOM" id="CLU_060272_2_2_6"/>
<dbReference type="AlphaFoldDB" id="A0A095XZC8"/>
<evidence type="ECO:0000313" key="2">
    <source>
        <dbReference type="EMBL" id="KGE05096.1"/>
    </source>
</evidence>